<dbReference type="InterPro" id="IPR004252">
    <property type="entry name" value="Probable_transposase_24"/>
</dbReference>
<organism evidence="2 3">
    <name type="scientific">Colocasia esculenta</name>
    <name type="common">Wild taro</name>
    <name type="synonym">Arum esculentum</name>
    <dbReference type="NCBI Taxonomy" id="4460"/>
    <lineage>
        <taxon>Eukaryota</taxon>
        <taxon>Viridiplantae</taxon>
        <taxon>Streptophyta</taxon>
        <taxon>Embryophyta</taxon>
        <taxon>Tracheophyta</taxon>
        <taxon>Spermatophyta</taxon>
        <taxon>Magnoliopsida</taxon>
        <taxon>Liliopsida</taxon>
        <taxon>Araceae</taxon>
        <taxon>Aroideae</taxon>
        <taxon>Colocasieae</taxon>
        <taxon>Colocasia</taxon>
    </lineage>
</organism>
<sequence length="122" mass="13439">MSNGEDPSRAHIFMVTHTRKNGNPVDEESARVIDSNSTDNILDIGSPHEHSFSRASNIDQNHERPSLVISRGTGPQASNEKIVEEVFLKSWIEVDLVIALGIIVSRDSKKKVGGVELGDFFL</sequence>
<evidence type="ECO:0000256" key="1">
    <source>
        <dbReference type="SAM" id="MobiDB-lite"/>
    </source>
</evidence>
<dbReference type="Pfam" id="PF03004">
    <property type="entry name" value="Transposase_24"/>
    <property type="match status" value="1"/>
</dbReference>
<dbReference type="EMBL" id="NMUH01001499">
    <property type="protein sequence ID" value="MQL92915.1"/>
    <property type="molecule type" value="Genomic_DNA"/>
</dbReference>
<evidence type="ECO:0000313" key="2">
    <source>
        <dbReference type="EMBL" id="MQL92915.1"/>
    </source>
</evidence>
<feature type="region of interest" description="Disordered" evidence="1">
    <location>
        <begin position="18"/>
        <end position="59"/>
    </location>
</feature>
<reference evidence="2" key="1">
    <citation type="submission" date="2017-07" db="EMBL/GenBank/DDBJ databases">
        <title>Taro Niue Genome Assembly and Annotation.</title>
        <authorList>
            <person name="Atibalentja N."/>
            <person name="Keating K."/>
            <person name="Fields C.J."/>
        </authorList>
    </citation>
    <scope>NUCLEOTIDE SEQUENCE</scope>
    <source>
        <strain evidence="2">Niue_2</strain>
        <tissue evidence="2">Leaf</tissue>
    </source>
</reference>
<dbReference type="OrthoDB" id="692019at2759"/>
<dbReference type="Proteomes" id="UP000652761">
    <property type="component" value="Unassembled WGS sequence"/>
</dbReference>
<name>A0A843VAH3_COLES</name>
<comment type="caution">
    <text evidence="2">The sequence shown here is derived from an EMBL/GenBank/DDBJ whole genome shotgun (WGS) entry which is preliminary data.</text>
</comment>
<accession>A0A843VAH3</accession>
<proteinExistence type="predicted"/>
<gene>
    <name evidence="2" type="ORF">Taro_025549</name>
</gene>
<evidence type="ECO:0000313" key="3">
    <source>
        <dbReference type="Proteomes" id="UP000652761"/>
    </source>
</evidence>
<keyword evidence="3" id="KW-1185">Reference proteome</keyword>
<protein>
    <submittedName>
        <fullName evidence="2">Uncharacterized protein</fullName>
    </submittedName>
</protein>
<dbReference type="AlphaFoldDB" id="A0A843VAH3"/>